<dbReference type="FunFam" id="3.40.50.12780:FF:000014">
    <property type="entry name" value="Nonribosomal peptide synthetase 1"/>
    <property type="match status" value="1"/>
</dbReference>
<evidence type="ECO:0000313" key="5">
    <source>
        <dbReference type="EMBL" id="KAF2252473.1"/>
    </source>
</evidence>
<protein>
    <submittedName>
        <fullName evidence="5">Putative nonribosomal peptide synthase</fullName>
    </submittedName>
</protein>
<evidence type="ECO:0000313" key="6">
    <source>
        <dbReference type="Proteomes" id="UP000800094"/>
    </source>
</evidence>
<keyword evidence="6" id="KW-1185">Reference proteome</keyword>
<accession>A0A6A6ISF8</accession>
<dbReference type="Pfam" id="PF00550">
    <property type="entry name" value="PP-binding"/>
    <property type="match status" value="2"/>
</dbReference>
<dbReference type="Pfam" id="PF00668">
    <property type="entry name" value="Condensation"/>
    <property type="match status" value="2"/>
</dbReference>
<dbReference type="Pfam" id="PF00501">
    <property type="entry name" value="AMP-binding"/>
    <property type="match status" value="2"/>
</dbReference>
<dbReference type="PROSITE" id="PS50075">
    <property type="entry name" value="CARRIER"/>
    <property type="match status" value="2"/>
</dbReference>
<sequence length="2334" mass="258404">MGILPTMESKVGDEVQLDANEWAPEVAISGGLGILLSSYQRTPISLFHVCTSISGQLWDASIAVDQDCSAHDFLERIGKSYEQSTAFPVASQTFWLRTDSFENWTTTNEGASDPQSSAIPRQILCTVKESQASRSLVLEISGEASSANARFLSQIVHITRQLVAATSCGRTLRDLNLICDLDRRDLQRWNQQPPSTIASTINETFKQRVLESPGSQAVESWDGGLTYLELDTLSSRVCSLLLEAGARQGDCIPLCFEKTLWTVVAMLGVLKSGCSFLLMDVSHPTSRLQTLSQESKATIVLSSSAQEERATSLAPRTFVVSASSLSAPAGNEQHEIQVNPSDAAVVIFTSGTTGTPKGIQLEHKSVCSTLALAKLFGISRNTRYFQFSSYAFDAAFGETLMTLMHGGCVCIPSDADRLNNLAESIRNFNANAVLLTPTVVRLLSPSDVPCLTTLIAGGEKVTQDIVGLWADKLDLIIVYGPAETTIACVAKKAHPASDDAVRIGFPVNSRAWVARLDDPNQLAPVGAIGELVAEGPGIARGYINNESGNADSFLDSPPWAKDWESSVASMGRSYRTGDLVRYTEDGELIFIGRRDRQVKLRGQRIELEDIETKLKQHLRLPEANILLEVLDVHGTANLVAFLHHPSINDTPGQEVDGDTTQMTEEMEMEIEGLRARISEVLPAYMWPVAWIPLKEVPLGPTAKLDRRKLLSIGNNFYSRLRTSDEEDKDLSPIESVLARMWRQLLPSAQSLTPDANFFQLGGDSLRCMKLVAMANQEGFHLTTETVFKNPALSAMTTAMQEVPAAADDADESHRIIAPAPYSLTQDDPSEIWSLLEEYGLGHEEVAGIFPCTALQAGLFSLSLALPTLYSSQFVFDFSGAVDIERFKAAWESATTAFPILRTAIVPSSSSLMQVVLGCYAEWNEVRQDLASFLAADKAVSFQPGQPLSRHYHIQDPSSGQSHFVWTLHHAVFDGWSLELVVDHIRHIYCSRTEIVKPAGSFQEFVQFCEGLNRDECTSFWREQLKNAPTPSFPNFPKAGHLAADRSCLRHTMAAPTAATTTTTVLARASWALLLSEYEGLDDVTFGNSLHGRNSLPPKLQDVVGPTITTLPIRVRIDLTQTVRGFLEGLQEQFSAMIPYEQFGLSEILGIDQDVQNAASFRTLLIVQIDDTKSLEEQGIRLNELERSLHEYPLVLTLMPGKSQIEIVATFDGDVISPPQVQRILEQFEQTFHELSTVSRDTKVGELDLASEADKSRMFEWNATHHKAYEVCVHELIRERVRHFRTSPAIYSREGTMDYATLDGLSDGLAGELVRSGVKPGNTVGVLFEKSQWAIVSILAVIKAGAAFAPLSPTYPRARLEGIASDAGIKVVLCSPLQEEAFPNPPWRSLVVSDDTTYFFTPAAQIHGKVATPDSLLYILSTSGTTGTPKIFGVQHKSFATGAMARAPLLRRGPDSRVLQFAPYAFDPSVEDILTTLMFGGCICVPSDEDIMGDISAFMKTARVNFANITPSVAYTLKQDELPDFKILLLSGEAPDQALVDKWDGIVRVMNGYGPSECSVKCAMNCNLSRNDPRNIGHSAGTSLWIVRPESHNRLTPLGAVGELVIESPHLATGYMNRPEANEEKFILSPPWLRDFRGDHITRMYKTGDLVRYMEDGSILYIGRGDMQLKLHGQRLEGEEVRQRIQESLFDAQLQVIVDITRFEGQDSDVLVAYLAQKGEYRGGEMDIDHALQQHLADMKEHMIRQISTFLPKYMIPSVFLAVTNIPVTANGKADRRALKAYTARQRLGPHLLLSGENTVRQPISETEKLLHSLWQKLLGLNGEQFGTNSNFFELGGSSLAAIKLASAARELGHNLSAQIIFKNPVLSAMASQMAPLNETITSGPSRFSLLGKIDRSVHQLRKSLVAHHIEEQDVEDAYPLTRQQQRYMEGEMISPGGTTHRHIMQLPANMDLVRLETALRRVVQSNAILRTRIISVSSQLVQVVLKEDFAYRHVEALSSLVSEDRMVSWGLGKPLSRFSIVDGGHSQDRWLVWSSAHVVFDGWCRKLLLEEIDYAYHHDDSPPKRPQYNRFIEYVYGLEKDEAGSALVRELEDKRFWSYFTLDGTKTPGMTHVLSLSIDFQATLPAELSYPTAMLTAWAIVAAHVEEHDHFLFNILLSGRDADFTGIDKLMGPVSTTAPLATSINRDWTFRKNVQFIQKRIDEARSVQHLIRLGDKLDRLLASTPVVVVHPPDDYEEAATKHLGLVRSRVESVQRLVDTMFMNFCLRPSNAGVDLIMTIDSSFFPEDNAVRYFRYLEQVFMRVFTQGGLDLTIGDMELGSSTPTSPVLINTEIV</sequence>
<dbReference type="FunFam" id="3.30.300.30:FF:000015">
    <property type="entry name" value="Nonribosomal peptide synthase SidD"/>
    <property type="match status" value="2"/>
</dbReference>
<dbReference type="GeneID" id="54579024"/>
<name>A0A6A6ISF8_9PLEO</name>
<dbReference type="CDD" id="cd05918">
    <property type="entry name" value="A_NRPS_SidN3_like"/>
    <property type="match status" value="2"/>
</dbReference>
<dbReference type="InterPro" id="IPR045851">
    <property type="entry name" value="AMP-bd_C_sf"/>
</dbReference>
<dbReference type="InterPro" id="IPR006162">
    <property type="entry name" value="Ppantetheine_attach_site"/>
</dbReference>
<dbReference type="Gene3D" id="3.30.559.10">
    <property type="entry name" value="Chloramphenicol acetyltransferase-like domain"/>
    <property type="match status" value="2"/>
</dbReference>
<dbReference type="InterPro" id="IPR020845">
    <property type="entry name" value="AMP-binding_CS"/>
</dbReference>
<dbReference type="SUPFAM" id="SSF56801">
    <property type="entry name" value="Acetyl-CoA synthetase-like"/>
    <property type="match status" value="2"/>
</dbReference>
<dbReference type="EMBL" id="ML987192">
    <property type="protein sequence ID" value="KAF2252473.1"/>
    <property type="molecule type" value="Genomic_DNA"/>
</dbReference>
<dbReference type="CDD" id="cd19545">
    <property type="entry name" value="FUM14_C_NRPS-like"/>
    <property type="match status" value="1"/>
</dbReference>
<dbReference type="InterPro" id="IPR001242">
    <property type="entry name" value="Condensation_dom"/>
</dbReference>
<dbReference type="Proteomes" id="UP000800094">
    <property type="component" value="Unassembled WGS sequence"/>
</dbReference>
<dbReference type="Gene3D" id="3.40.50.12780">
    <property type="entry name" value="N-terminal domain of ligase-like"/>
    <property type="match status" value="2"/>
</dbReference>
<dbReference type="InterPro" id="IPR036736">
    <property type="entry name" value="ACP-like_sf"/>
</dbReference>
<keyword evidence="1" id="KW-0596">Phosphopantetheine</keyword>
<keyword evidence="2" id="KW-0597">Phosphoprotein</keyword>
<dbReference type="InterPro" id="IPR009081">
    <property type="entry name" value="PP-bd_ACP"/>
</dbReference>
<dbReference type="Gene3D" id="3.30.300.30">
    <property type="match status" value="2"/>
</dbReference>
<dbReference type="FunFam" id="3.30.559.30:FF:000003">
    <property type="entry name" value="Nonribosomal peptide synthase SidD"/>
    <property type="match status" value="1"/>
</dbReference>
<evidence type="ECO:0000259" key="4">
    <source>
        <dbReference type="PROSITE" id="PS50075"/>
    </source>
</evidence>
<dbReference type="SUPFAM" id="SSF52777">
    <property type="entry name" value="CoA-dependent acyltransferases"/>
    <property type="match status" value="4"/>
</dbReference>
<organism evidence="5 6">
    <name type="scientific">Trematosphaeria pertusa</name>
    <dbReference type="NCBI Taxonomy" id="390896"/>
    <lineage>
        <taxon>Eukaryota</taxon>
        <taxon>Fungi</taxon>
        <taxon>Dikarya</taxon>
        <taxon>Ascomycota</taxon>
        <taxon>Pezizomycotina</taxon>
        <taxon>Dothideomycetes</taxon>
        <taxon>Pleosporomycetidae</taxon>
        <taxon>Pleosporales</taxon>
        <taxon>Massarineae</taxon>
        <taxon>Trematosphaeriaceae</taxon>
        <taxon>Trematosphaeria</taxon>
    </lineage>
</organism>
<dbReference type="Gene3D" id="1.10.1200.10">
    <property type="entry name" value="ACP-like"/>
    <property type="match status" value="2"/>
</dbReference>
<dbReference type="GO" id="GO:0043041">
    <property type="term" value="P:amino acid activation for nonribosomal peptide biosynthetic process"/>
    <property type="evidence" value="ECO:0007669"/>
    <property type="project" value="TreeGrafter"/>
</dbReference>
<dbReference type="PROSITE" id="PS00455">
    <property type="entry name" value="AMP_BINDING"/>
    <property type="match status" value="1"/>
</dbReference>
<feature type="domain" description="Carrier" evidence="4">
    <location>
        <begin position="1801"/>
        <end position="1877"/>
    </location>
</feature>
<dbReference type="RefSeq" id="XP_033687477.1">
    <property type="nucleotide sequence ID" value="XM_033825694.1"/>
</dbReference>
<dbReference type="GO" id="GO:0016874">
    <property type="term" value="F:ligase activity"/>
    <property type="evidence" value="ECO:0007669"/>
    <property type="project" value="UniProtKB-KW"/>
</dbReference>
<keyword evidence="3" id="KW-0436">Ligase</keyword>
<feature type="domain" description="Carrier" evidence="4">
    <location>
        <begin position="728"/>
        <end position="803"/>
    </location>
</feature>
<dbReference type="Gene3D" id="3.30.559.30">
    <property type="entry name" value="Nonribosomal peptide synthetase, condensation domain"/>
    <property type="match status" value="2"/>
</dbReference>
<dbReference type="PANTHER" id="PTHR45527">
    <property type="entry name" value="NONRIBOSOMAL PEPTIDE SYNTHETASE"/>
    <property type="match status" value="1"/>
</dbReference>
<dbReference type="GO" id="GO:0005737">
    <property type="term" value="C:cytoplasm"/>
    <property type="evidence" value="ECO:0007669"/>
    <property type="project" value="TreeGrafter"/>
</dbReference>
<dbReference type="InterPro" id="IPR023213">
    <property type="entry name" value="CAT-like_dom_sf"/>
</dbReference>
<dbReference type="GO" id="GO:0031177">
    <property type="term" value="F:phosphopantetheine binding"/>
    <property type="evidence" value="ECO:0007669"/>
    <property type="project" value="TreeGrafter"/>
</dbReference>
<gene>
    <name evidence="5" type="ORF">BU26DRAFT_480131</name>
</gene>
<dbReference type="PROSITE" id="PS00012">
    <property type="entry name" value="PHOSPHOPANTETHEINE"/>
    <property type="match status" value="2"/>
</dbReference>
<dbReference type="GO" id="GO:0044550">
    <property type="term" value="P:secondary metabolite biosynthetic process"/>
    <property type="evidence" value="ECO:0007669"/>
    <property type="project" value="TreeGrafter"/>
</dbReference>
<dbReference type="OrthoDB" id="416786at2759"/>
<evidence type="ECO:0000256" key="3">
    <source>
        <dbReference type="ARBA" id="ARBA00022598"/>
    </source>
</evidence>
<dbReference type="InterPro" id="IPR010071">
    <property type="entry name" value="AA_adenyl_dom"/>
</dbReference>
<dbReference type="InterPro" id="IPR042099">
    <property type="entry name" value="ANL_N_sf"/>
</dbReference>
<proteinExistence type="predicted"/>
<evidence type="ECO:0000256" key="2">
    <source>
        <dbReference type="ARBA" id="ARBA00022553"/>
    </source>
</evidence>
<dbReference type="NCBIfam" id="TIGR01733">
    <property type="entry name" value="AA-adenyl-dom"/>
    <property type="match status" value="2"/>
</dbReference>
<dbReference type="SUPFAM" id="SSF47336">
    <property type="entry name" value="ACP-like"/>
    <property type="match status" value="2"/>
</dbReference>
<dbReference type="PANTHER" id="PTHR45527:SF1">
    <property type="entry name" value="FATTY ACID SYNTHASE"/>
    <property type="match status" value="1"/>
</dbReference>
<evidence type="ECO:0000256" key="1">
    <source>
        <dbReference type="ARBA" id="ARBA00022450"/>
    </source>
</evidence>
<reference evidence="5" key="1">
    <citation type="journal article" date="2020" name="Stud. Mycol.">
        <title>101 Dothideomycetes genomes: a test case for predicting lifestyles and emergence of pathogens.</title>
        <authorList>
            <person name="Haridas S."/>
            <person name="Albert R."/>
            <person name="Binder M."/>
            <person name="Bloem J."/>
            <person name="Labutti K."/>
            <person name="Salamov A."/>
            <person name="Andreopoulos B."/>
            <person name="Baker S."/>
            <person name="Barry K."/>
            <person name="Bills G."/>
            <person name="Bluhm B."/>
            <person name="Cannon C."/>
            <person name="Castanera R."/>
            <person name="Culley D."/>
            <person name="Daum C."/>
            <person name="Ezra D."/>
            <person name="Gonzalez J."/>
            <person name="Henrissat B."/>
            <person name="Kuo A."/>
            <person name="Liang C."/>
            <person name="Lipzen A."/>
            <person name="Lutzoni F."/>
            <person name="Magnuson J."/>
            <person name="Mondo S."/>
            <person name="Nolan M."/>
            <person name="Ohm R."/>
            <person name="Pangilinan J."/>
            <person name="Park H.-J."/>
            <person name="Ramirez L."/>
            <person name="Alfaro M."/>
            <person name="Sun H."/>
            <person name="Tritt A."/>
            <person name="Yoshinaga Y."/>
            <person name="Zwiers L.-H."/>
            <person name="Turgeon B."/>
            <person name="Goodwin S."/>
            <person name="Spatafora J."/>
            <person name="Crous P."/>
            <person name="Grigoriev I."/>
        </authorList>
    </citation>
    <scope>NUCLEOTIDE SEQUENCE</scope>
    <source>
        <strain evidence="5">CBS 122368</strain>
    </source>
</reference>
<dbReference type="InterPro" id="IPR000873">
    <property type="entry name" value="AMP-dep_synth/lig_dom"/>
</dbReference>